<evidence type="ECO:0000313" key="2">
    <source>
        <dbReference type="Proteomes" id="UP000260823"/>
    </source>
</evidence>
<reference evidence="1 2" key="1">
    <citation type="submission" date="2018-08" db="EMBL/GenBank/DDBJ databases">
        <title>Mucilaginibacter terrae sp. nov., isolated from manganese diggings.</title>
        <authorList>
            <person name="Huang Y."/>
            <person name="Zhou Z."/>
        </authorList>
    </citation>
    <scope>NUCLEOTIDE SEQUENCE [LARGE SCALE GENOMIC DNA]</scope>
    <source>
        <strain evidence="1 2">ZH6</strain>
    </source>
</reference>
<dbReference type="Proteomes" id="UP000260823">
    <property type="component" value="Unassembled WGS sequence"/>
</dbReference>
<name>A0A3E2NRC6_9SPHI</name>
<evidence type="ECO:0000313" key="1">
    <source>
        <dbReference type="EMBL" id="RFZ83491.1"/>
    </source>
</evidence>
<dbReference type="EMBL" id="QWDE01000002">
    <property type="protein sequence ID" value="RFZ83491.1"/>
    <property type="molecule type" value="Genomic_DNA"/>
</dbReference>
<proteinExistence type="predicted"/>
<gene>
    <name evidence="1" type="ORF">DYU05_15295</name>
</gene>
<accession>A0A3E2NRC6</accession>
<keyword evidence="2" id="KW-1185">Reference proteome</keyword>
<organism evidence="1 2">
    <name type="scientific">Mucilaginibacter terrenus</name>
    <dbReference type="NCBI Taxonomy" id="2482727"/>
    <lineage>
        <taxon>Bacteria</taxon>
        <taxon>Pseudomonadati</taxon>
        <taxon>Bacteroidota</taxon>
        <taxon>Sphingobacteriia</taxon>
        <taxon>Sphingobacteriales</taxon>
        <taxon>Sphingobacteriaceae</taxon>
        <taxon>Mucilaginibacter</taxon>
    </lineage>
</organism>
<protein>
    <submittedName>
        <fullName evidence="1">Uncharacterized protein</fullName>
    </submittedName>
</protein>
<sequence>MLSIWFVGDNTNKGEMAVPTYQQRLLTTQKRRADEKPSLGKGLWAEGFFRLDLFATFCIKTKSSSHCGNEQTDEHTAVQ</sequence>
<comment type="caution">
    <text evidence="1">The sequence shown here is derived from an EMBL/GenBank/DDBJ whole genome shotgun (WGS) entry which is preliminary data.</text>
</comment>
<dbReference type="AlphaFoldDB" id="A0A3E2NRC6"/>